<dbReference type="GO" id="GO:0006047">
    <property type="term" value="P:UDP-N-acetylglucosamine metabolic process"/>
    <property type="evidence" value="ECO:0007669"/>
    <property type="project" value="TreeGrafter"/>
</dbReference>
<dbReference type="PROSITE" id="PS51464">
    <property type="entry name" value="SIS"/>
    <property type="match status" value="1"/>
</dbReference>
<dbReference type="PANTHER" id="PTHR10937:SF14">
    <property type="entry name" value="FRUCTOSELYSINE 6-PHOSPHATE DEGLYCASE"/>
    <property type="match status" value="1"/>
</dbReference>
<dbReference type="SUPFAM" id="SSF53697">
    <property type="entry name" value="SIS domain"/>
    <property type="match status" value="1"/>
</dbReference>
<dbReference type="GO" id="GO:0004360">
    <property type="term" value="F:glutamine-fructose-6-phosphate transaminase (isomerizing) activity"/>
    <property type="evidence" value="ECO:0007669"/>
    <property type="project" value="TreeGrafter"/>
</dbReference>
<reference evidence="2 3" key="1">
    <citation type="submission" date="2020-07" db="EMBL/GenBank/DDBJ databases">
        <title>Sequencing the genomes of 1000 actinobacteria strains.</title>
        <authorList>
            <person name="Klenk H.-P."/>
        </authorList>
    </citation>
    <scope>NUCLEOTIDE SEQUENCE [LARGE SCALE GENOMIC DNA]</scope>
    <source>
        <strain evidence="2 3">DSM 26341</strain>
    </source>
</reference>
<dbReference type="EMBL" id="JACBZP010000001">
    <property type="protein sequence ID" value="NYI67481.1"/>
    <property type="molecule type" value="Genomic_DNA"/>
</dbReference>
<gene>
    <name evidence="2" type="ORF">BJY26_001787</name>
</gene>
<protein>
    <submittedName>
        <fullName evidence="2">Fructoselysine-6-phosphate deglycase</fullName>
    </submittedName>
</protein>
<dbReference type="InterPro" id="IPR046348">
    <property type="entry name" value="SIS_dom_sf"/>
</dbReference>
<evidence type="ECO:0000313" key="3">
    <source>
        <dbReference type="Proteomes" id="UP000539111"/>
    </source>
</evidence>
<name>A0A7Z0D258_9MICO</name>
<dbReference type="GO" id="GO:0006002">
    <property type="term" value="P:fructose 6-phosphate metabolic process"/>
    <property type="evidence" value="ECO:0007669"/>
    <property type="project" value="TreeGrafter"/>
</dbReference>
<dbReference type="GO" id="GO:0006487">
    <property type="term" value="P:protein N-linked glycosylation"/>
    <property type="evidence" value="ECO:0007669"/>
    <property type="project" value="TreeGrafter"/>
</dbReference>
<evidence type="ECO:0000313" key="2">
    <source>
        <dbReference type="EMBL" id="NYI67481.1"/>
    </source>
</evidence>
<dbReference type="GO" id="GO:0097367">
    <property type="term" value="F:carbohydrate derivative binding"/>
    <property type="evidence" value="ECO:0007669"/>
    <property type="project" value="InterPro"/>
</dbReference>
<proteinExistence type="predicted"/>
<dbReference type="PANTHER" id="PTHR10937">
    <property type="entry name" value="GLUCOSAMINE--FRUCTOSE-6-PHOSPHATE AMINOTRANSFERASE, ISOMERIZING"/>
    <property type="match status" value="1"/>
</dbReference>
<evidence type="ECO:0000259" key="1">
    <source>
        <dbReference type="PROSITE" id="PS51464"/>
    </source>
</evidence>
<dbReference type="Proteomes" id="UP000539111">
    <property type="component" value="Unassembled WGS sequence"/>
</dbReference>
<feature type="domain" description="SIS" evidence="1">
    <location>
        <begin position="27"/>
        <end position="163"/>
    </location>
</feature>
<comment type="caution">
    <text evidence="2">The sequence shown here is derived from an EMBL/GenBank/DDBJ whole genome shotgun (WGS) entry which is preliminary data.</text>
</comment>
<dbReference type="PIRSF" id="PIRSF009290">
    <property type="entry name" value="FrlB"/>
    <property type="match status" value="1"/>
</dbReference>
<organism evidence="2 3">
    <name type="scientific">Spelaeicoccus albus</name>
    <dbReference type="NCBI Taxonomy" id="1280376"/>
    <lineage>
        <taxon>Bacteria</taxon>
        <taxon>Bacillati</taxon>
        <taxon>Actinomycetota</taxon>
        <taxon>Actinomycetes</taxon>
        <taxon>Micrococcales</taxon>
        <taxon>Brevibacteriaceae</taxon>
        <taxon>Spelaeicoccus</taxon>
    </lineage>
</organism>
<sequence>MLTSTSNDLEAVYRQPLSHSRQIFEVVSQHLQNHPDANIFILGAGGVQFLTQPAYDLIRTRSRVPVFYEMGAELVKRGNINLGYRSLVFMPSVSGTTSEAIEALRHAENQGASVVTFTGNPDSPIATEADFNYAMSLDDSTSSEIFYLAFLVVAQAVVSASGSGRPFSTFAEEIEAVPSALMDIRDSYDDQALSVAHWLSRRDYVMFTGAGNVWPETHYYAMCILEEMQWIRTRPVHASDFFHGALELLEDDTPVVIMKGQDAARPIADRAENFAHRISSEVITLDSGAALVPSLSTEMQADVSPIVLATMLERVSSHLEVIRDHPLTTRRYYKVIDY</sequence>
<accession>A0A7Z0D258</accession>
<dbReference type="InterPro" id="IPR024713">
    <property type="entry name" value="Fructosamine_deglycase_FrlB"/>
</dbReference>
<dbReference type="AlphaFoldDB" id="A0A7Z0D258"/>
<dbReference type="Pfam" id="PF01380">
    <property type="entry name" value="SIS"/>
    <property type="match status" value="1"/>
</dbReference>
<dbReference type="Gene3D" id="3.40.50.10490">
    <property type="entry name" value="Glucose-6-phosphate isomerase like protein, domain 1"/>
    <property type="match status" value="2"/>
</dbReference>
<dbReference type="InterPro" id="IPR001347">
    <property type="entry name" value="SIS_dom"/>
</dbReference>
<keyword evidence="3" id="KW-1185">Reference proteome</keyword>
<dbReference type="RefSeq" id="WP_179427475.1">
    <property type="nucleotide sequence ID" value="NZ_JACBZP010000001.1"/>
</dbReference>